<evidence type="ECO:0000256" key="2">
    <source>
        <dbReference type="ARBA" id="ARBA00009480"/>
    </source>
</evidence>
<keyword evidence="6" id="KW-0175">Coiled coil</keyword>
<dbReference type="CDD" id="cd15841">
    <property type="entry name" value="SNARE_Qc"/>
    <property type="match status" value="1"/>
</dbReference>
<evidence type="ECO:0000256" key="4">
    <source>
        <dbReference type="ARBA" id="ARBA00022927"/>
    </source>
</evidence>
<keyword evidence="4" id="KW-0653">Protein transport</keyword>
<dbReference type="PANTHER" id="PTHR19305">
    <property type="entry name" value="SYNAPTOSOMAL ASSOCIATED PROTEIN"/>
    <property type="match status" value="1"/>
</dbReference>
<dbReference type="GO" id="GO:0015031">
    <property type="term" value="P:protein transport"/>
    <property type="evidence" value="ECO:0007669"/>
    <property type="project" value="UniProtKB-KW"/>
</dbReference>
<proteinExistence type="inferred from homology"/>
<dbReference type="FunFam" id="1.20.5.110:FF:000040">
    <property type="entry name" value="SNAP25 homologous protein SNAP33"/>
    <property type="match status" value="1"/>
</dbReference>
<dbReference type="InterPro" id="IPR000727">
    <property type="entry name" value="T_SNARE_dom"/>
</dbReference>
<dbReference type="SUPFAM" id="SSF58038">
    <property type="entry name" value="SNARE fusion complex"/>
    <property type="match status" value="2"/>
</dbReference>
<organism evidence="9 10">
    <name type="scientific">Trema orientale</name>
    <name type="common">Charcoal tree</name>
    <name type="synonym">Celtis orientalis</name>
    <dbReference type="NCBI Taxonomy" id="63057"/>
    <lineage>
        <taxon>Eukaryota</taxon>
        <taxon>Viridiplantae</taxon>
        <taxon>Streptophyta</taxon>
        <taxon>Embryophyta</taxon>
        <taxon>Tracheophyta</taxon>
        <taxon>Spermatophyta</taxon>
        <taxon>Magnoliopsida</taxon>
        <taxon>eudicotyledons</taxon>
        <taxon>Gunneridae</taxon>
        <taxon>Pentapetalae</taxon>
        <taxon>rosids</taxon>
        <taxon>fabids</taxon>
        <taxon>Rosales</taxon>
        <taxon>Cannabaceae</taxon>
        <taxon>Trema</taxon>
    </lineage>
</organism>
<dbReference type="InterPro" id="IPR044766">
    <property type="entry name" value="NPSN/SNAP25-like_N_SNARE"/>
</dbReference>
<protein>
    <submittedName>
        <fullName evidence="9">Target SNARE coiled-coil domain containing protein</fullName>
    </submittedName>
</protein>
<feature type="compositionally biased region" description="Basic and acidic residues" evidence="7">
    <location>
        <begin position="210"/>
        <end position="222"/>
    </location>
</feature>
<comment type="similarity">
    <text evidence="2">Belongs to the SNAP-25 family.</text>
</comment>
<dbReference type="OrthoDB" id="19261at2759"/>
<dbReference type="GO" id="GO:0016192">
    <property type="term" value="P:vesicle-mediated transport"/>
    <property type="evidence" value="ECO:0007669"/>
    <property type="project" value="UniProtKB-ARBA"/>
</dbReference>
<keyword evidence="5" id="KW-0472">Membrane</keyword>
<evidence type="ECO:0000256" key="5">
    <source>
        <dbReference type="ARBA" id="ARBA00023136"/>
    </source>
</evidence>
<comment type="subcellular location">
    <subcellularLocation>
        <location evidence="1">Membrane</location>
    </subcellularLocation>
</comment>
<keyword evidence="3" id="KW-0813">Transport</keyword>
<gene>
    <name evidence="9" type="ORF">TorRG33x02_308680</name>
</gene>
<evidence type="ECO:0000259" key="8">
    <source>
        <dbReference type="PROSITE" id="PS50192"/>
    </source>
</evidence>
<reference evidence="10" key="1">
    <citation type="submission" date="2016-06" db="EMBL/GenBank/DDBJ databases">
        <title>Parallel loss of symbiosis genes in relatives of nitrogen-fixing non-legume Parasponia.</title>
        <authorList>
            <person name="Van Velzen R."/>
            <person name="Holmer R."/>
            <person name="Bu F."/>
            <person name="Rutten L."/>
            <person name="Van Zeijl A."/>
            <person name="Liu W."/>
            <person name="Santuari L."/>
            <person name="Cao Q."/>
            <person name="Sharma T."/>
            <person name="Shen D."/>
            <person name="Roswanjaya Y."/>
            <person name="Wardhani T."/>
            <person name="Kalhor M.S."/>
            <person name="Jansen J."/>
            <person name="Van den Hoogen J."/>
            <person name="Gungor B."/>
            <person name="Hartog M."/>
            <person name="Hontelez J."/>
            <person name="Verver J."/>
            <person name="Yang W.-C."/>
            <person name="Schijlen E."/>
            <person name="Repin R."/>
            <person name="Schilthuizen M."/>
            <person name="Schranz E."/>
            <person name="Heidstra R."/>
            <person name="Miyata K."/>
            <person name="Fedorova E."/>
            <person name="Kohlen W."/>
            <person name="Bisseling T."/>
            <person name="Smit S."/>
            <person name="Geurts R."/>
        </authorList>
    </citation>
    <scope>NUCLEOTIDE SEQUENCE [LARGE SCALE GENOMIC DNA]</scope>
    <source>
        <strain evidence="10">cv. RG33-2</strain>
    </source>
</reference>
<evidence type="ECO:0000256" key="1">
    <source>
        <dbReference type="ARBA" id="ARBA00004370"/>
    </source>
</evidence>
<evidence type="ECO:0000256" key="3">
    <source>
        <dbReference type="ARBA" id="ARBA00022448"/>
    </source>
</evidence>
<dbReference type="PROSITE" id="PS50192">
    <property type="entry name" value="T_SNARE"/>
    <property type="match status" value="1"/>
</dbReference>
<dbReference type="Proteomes" id="UP000237000">
    <property type="component" value="Unassembled WGS sequence"/>
</dbReference>
<feature type="region of interest" description="Disordered" evidence="7">
    <location>
        <begin position="40"/>
        <end position="93"/>
    </location>
</feature>
<dbReference type="EMBL" id="JXTC01000461">
    <property type="protein sequence ID" value="PON52340.1"/>
    <property type="molecule type" value="Genomic_DNA"/>
</dbReference>
<name>A0A2P5BU80_TREOI</name>
<dbReference type="InParanoid" id="A0A2P5BU80"/>
<evidence type="ECO:0000256" key="7">
    <source>
        <dbReference type="SAM" id="MobiDB-lite"/>
    </source>
</evidence>
<comment type="caution">
    <text evidence="9">The sequence shown here is derived from an EMBL/GenBank/DDBJ whole genome shotgun (WGS) entry which is preliminary data.</text>
</comment>
<evidence type="ECO:0000313" key="9">
    <source>
        <dbReference type="EMBL" id="PON52340.1"/>
    </source>
</evidence>
<feature type="coiled-coil region" evidence="6">
    <location>
        <begin position="247"/>
        <end position="316"/>
    </location>
</feature>
<dbReference type="GO" id="GO:0005484">
    <property type="term" value="F:SNAP receptor activity"/>
    <property type="evidence" value="ECO:0007669"/>
    <property type="project" value="InterPro"/>
</dbReference>
<feature type="domain" description="T-SNARE coiled-coil homology" evidence="8">
    <location>
        <begin position="251"/>
        <end position="313"/>
    </location>
</feature>
<accession>A0A2P5BU80</accession>
<dbReference type="PANTHER" id="PTHR19305:SF40">
    <property type="entry name" value="SNAP25 HOMOLOGOUS PROTEIN SNAP30-RELATED"/>
    <property type="match status" value="1"/>
</dbReference>
<keyword evidence="10" id="KW-1185">Reference proteome</keyword>
<feature type="compositionally biased region" description="Polar residues" evidence="7">
    <location>
        <begin position="47"/>
        <end position="59"/>
    </location>
</feature>
<dbReference type="AlphaFoldDB" id="A0A2P5BU80"/>
<evidence type="ECO:0000313" key="10">
    <source>
        <dbReference type="Proteomes" id="UP000237000"/>
    </source>
</evidence>
<sequence>MPSNSLVLSGSSFLGGATVDLGFLKMFGFMKLPANKISKQKSVDPGFSTSSCTTTNPFDSDTEDAKQNNVRPARRTSSEPMLITPDFEDDYEKRRGDRYKNGFRDSGGLENQSVQELENYAVYKAEETTKTVNNCLKIAEDIRQDATRTLDMLNHQGEQITRTHMMAVDIDKDLSRGEKLLNNLGGMFSKPWKPKKTREIAGPLITADNPSKRSENNLEQRQKLGLAPVPKGRSATRTPPPETTGALQKVEVEKEKQDDALSDLSNILGDLKNMAADMGSELDRQNKALDYLSDDVDELNSRVKGANQRARRLIGK</sequence>
<dbReference type="SMART" id="SM00397">
    <property type="entry name" value="t_SNARE"/>
    <property type="match status" value="2"/>
</dbReference>
<dbReference type="FunFam" id="1.20.5.110:FF:000031">
    <property type="entry name" value="SNAP25 homologous protein SNAP33"/>
    <property type="match status" value="1"/>
</dbReference>
<dbReference type="GO" id="GO:0031201">
    <property type="term" value="C:SNARE complex"/>
    <property type="evidence" value="ECO:0007669"/>
    <property type="project" value="InterPro"/>
</dbReference>
<dbReference type="STRING" id="63057.A0A2P5BU80"/>
<evidence type="ECO:0000256" key="6">
    <source>
        <dbReference type="SAM" id="Coils"/>
    </source>
</evidence>
<dbReference type="GO" id="GO:0005886">
    <property type="term" value="C:plasma membrane"/>
    <property type="evidence" value="ECO:0007669"/>
    <property type="project" value="TreeGrafter"/>
</dbReference>
<dbReference type="Gene3D" id="1.20.5.110">
    <property type="match status" value="2"/>
</dbReference>
<dbReference type="FunCoup" id="A0A2P5BU80">
    <property type="interactions" value="359"/>
</dbReference>
<dbReference type="CDD" id="cd15861">
    <property type="entry name" value="SNARE_SNAP25N_23N_29N_SEC9N"/>
    <property type="match status" value="1"/>
</dbReference>
<feature type="region of interest" description="Disordered" evidence="7">
    <location>
        <begin position="203"/>
        <end position="244"/>
    </location>
</feature>